<name>W9YYP5_9EURO</name>
<evidence type="ECO:0000313" key="6">
    <source>
        <dbReference type="Proteomes" id="UP000019484"/>
    </source>
</evidence>
<feature type="compositionally biased region" description="Polar residues" evidence="3">
    <location>
        <begin position="424"/>
        <end position="447"/>
    </location>
</feature>
<dbReference type="GeneID" id="19157679"/>
<sequence length="759" mass="83781">MRRTLARFAQSLKTGQANTNLIQIRNGTFYKEHPRADHGDASASTNNPPLFPNLTFELPATVQHGDRPAPRKDQHWAVISATDGTTFLEILRGSHLCFPPNARSYPYLASDEIDHKDHRLRVLSRAIQYVGFNSGKGHGAGGIRGAYLSARYESRREETDWSVLQYLRGETELNPSQDSPEKHVDETLLHKVISDLRLQRLMDMPVSNLSNGQTRRARIAKALLGKPELLLLDEPFMGLDPPTLVTLSPMLRELAYRSSPLLLLGLRPQDPIPDWITHLVVLGHNHSVALMGEKNQVLFSLGRWLDLMLSTKLPSHNTAGRRLDHEMAALMTAKYGPPPSGVGDVLSGNGISRHPVFQHIHDPSFAQYLLPDGTIDPTRLSEEDAVRWQTAQTKRKESNADLDDLLTLTTSLPANLAGAEEATPTPSGSQTFPPSLTQSPHPASSERSLGDPLIELHSVVVKYGDKTVLGHGPAQPGFAEPGLNLTIRQGTRLALLGPNGSGKTTLLSLLTSDHPQSYSLPIKFFGRSRLPTPGQPGLSLWEIQSRIGHSSPEIHAFFPKHLPVRRVLESAWAETYAGKPQLTPERTALVDTFLNWWEPELRQDSPGTGTGSETGNDKSKNLDWATDRQTHALGVLPFGTQRLLLLLRAIIKQPDIIILDEAFSGLSAETRDKAMAWLEYGEARPTTPAATRPLFPGLQDTQALVVVSHVKEEIPDMVDEWVRLPGEEEVSEHGRGVEFGRSAKGDIRTGEGWMKVWGL</sequence>
<dbReference type="Proteomes" id="UP000019484">
    <property type="component" value="Unassembled WGS sequence"/>
</dbReference>
<dbReference type="GO" id="GO:0005524">
    <property type="term" value="F:ATP binding"/>
    <property type="evidence" value="ECO:0007669"/>
    <property type="project" value="UniProtKB-KW"/>
</dbReference>
<feature type="region of interest" description="Disordered" evidence="3">
    <location>
        <begin position="600"/>
        <end position="621"/>
    </location>
</feature>
<dbReference type="InterPro" id="IPR027417">
    <property type="entry name" value="P-loop_NTPase"/>
</dbReference>
<dbReference type="InterPro" id="IPR050334">
    <property type="entry name" value="Molybdenum_import_ModC"/>
</dbReference>
<dbReference type="Pfam" id="PF00005">
    <property type="entry name" value="ABC_tran"/>
    <property type="match status" value="2"/>
</dbReference>
<protein>
    <recommendedName>
        <fullName evidence="4">ABC transporter domain-containing protein</fullName>
    </recommendedName>
</protein>
<dbReference type="InterPro" id="IPR003593">
    <property type="entry name" value="AAA+_ATPase"/>
</dbReference>
<dbReference type="OrthoDB" id="10255969at2759"/>
<dbReference type="SUPFAM" id="SSF52540">
    <property type="entry name" value="P-loop containing nucleoside triphosphate hydrolases"/>
    <property type="match status" value="2"/>
</dbReference>
<evidence type="ECO:0000256" key="3">
    <source>
        <dbReference type="SAM" id="MobiDB-lite"/>
    </source>
</evidence>
<dbReference type="eggNOG" id="KOG0927">
    <property type="taxonomic scope" value="Eukaryota"/>
</dbReference>
<dbReference type="EMBL" id="AMWN01000002">
    <property type="protein sequence ID" value="EXJ94386.1"/>
    <property type="molecule type" value="Genomic_DNA"/>
</dbReference>
<feature type="domain" description="ABC transporter" evidence="4">
    <location>
        <begin position="454"/>
        <end position="752"/>
    </location>
</feature>
<gene>
    <name evidence="5" type="ORF">A1O1_02780</name>
</gene>
<dbReference type="Gene3D" id="3.40.50.300">
    <property type="entry name" value="P-loop containing nucleotide triphosphate hydrolases"/>
    <property type="match status" value="2"/>
</dbReference>
<evidence type="ECO:0000256" key="2">
    <source>
        <dbReference type="ARBA" id="ARBA00022840"/>
    </source>
</evidence>
<keyword evidence="6" id="KW-1185">Reference proteome</keyword>
<proteinExistence type="predicted"/>
<feature type="region of interest" description="Disordered" evidence="3">
    <location>
        <begin position="418"/>
        <end position="449"/>
    </location>
</feature>
<dbReference type="STRING" id="1182541.W9YYP5"/>
<dbReference type="SMART" id="SM00382">
    <property type="entry name" value="AAA"/>
    <property type="match status" value="1"/>
</dbReference>
<reference evidence="5 6" key="1">
    <citation type="submission" date="2013-03" db="EMBL/GenBank/DDBJ databases">
        <title>The Genome Sequence of Capronia coronata CBS 617.96.</title>
        <authorList>
            <consortium name="The Broad Institute Genomics Platform"/>
            <person name="Cuomo C."/>
            <person name="de Hoog S."/>
            <person name="Gorbushina A."/>
            <person name="Walker B."/>
            <person name="Young S.K."/>
            <person name="Zeng Q."/>
            <person name="Gargeya S."/>
            <person name="Fitzgerald M."/>
            <person name="Haas B."/>
            <person name="Abouelleil A."/>
            <person name="Allen A.W."/>
            <person name="Alvarado L."/>
            <person name="Arachchi H.M."/>
            <person name="Berlin A.M."/>
            <person name="Chapman S.B."/>
            <person name="Gainer-Dewar J."/>
            <person name="Goldberg J."/>
            <person name="Griggs A."/>
            <person name="Gujja S."/>
            <person name="Hansen M."/>
            <person name="Howarth C."/>
            <person name="Imamovic A."/>
            <person name="Ireland A."/>
            <person name="Larimer J."/>
            <person name="McCowan C."/>
            <person name="Murphy C."/>
            <person name="Pearson M."/>
            <person name="Poon T.W."/>
            <person name="Priest M."/>
            <person name="Roberts A."/>
            <person name="Saif S."/>
            <person name="Shea T."/>
            <person name="Sisk P."/>
            <person name="Sykes S."/>
            <person name="Wortman J."/>
            <person name="Nusbaum C."/>
            <person name="Birren B."/>
        </authorList>
    </citation>
    <scope>NUCLEOTIDE SEQUENCE [LARGE SCALE GENOMIC DNA]</scope>
    <source>
        <strain evidence="5 6">CBS 617.96</strain>
    </source>
</reference>
<dbReference type="HOGENOM" id="CLU_000604_45_1_1"/>
<dbReference type="InterPro" id="IPR003439">
    <property type="entry name" value="ABC_transporter-like_ATP-bd"/>
</dbReference>
<keyword evidence="1" id="KW-0547">Nucleotide-binding</keyword>
<accession>W9YYP5</accession>
<evidence type="ECO:0000256" key="1">
    <source>
        <dbReference type="ARBA" id="ARBA00022741"/>
    </source>
</evidence>
<dbReference type="PANTHER" id="PTHR43514">
    <property type="entry name" value="ABC TRANSPORTER I FAMILY MEMBER 10"/>
    <property type="match status" value="1"/>
</dbReference>
<dbReference type="GO" id="GO:0005739">
    <property type="term" value="C:mitochondrion"/>
    <property type="evidence" value="ECO:0007669"/>
    <property type="project" value="TreeGrafter"/>
</dbReference>
<dbReference type="PANTHER" id="PTHR43514:SF4">
    <property type="entry name" value="ABC TRANSPORTER I FAMILY MEMBER 10"/>
    <property type="match status" value="1"/>
</dbReference>
<dbReference type="AlphaFoldDB" id="W9YYP5"/>
<keyword evidence="2" id="KW-0067">ATP-binding</keyword>
<dbReference type="RefSeq" id="XP_007721880.1">
    <property type="nucleotide sequence ID" value="XM_007723690.1"/>
</dbReference>
<organism evidence="5 6">
    <name type="scientific">Capronia coronata CBS 617.96</name>
    <dbReference type="NCBI Taxonomy" id="1182541"/>
    <lineage>
        <taxon>Eukaryota</taxon>
        <taxon>Fungi</taxon>
        <taxon>Dikarya</taxon>
        <taxon>Ascomycota</taxon>
        <taxon>Pezizomycotina</taxon>
        <taxon>Eurotiomycetes</taxon>
        <taxon>Chaetothyriomycetidae</taxon>
        <taxon>Chaetothyriales</taxon>
        <taxon>Herpotrichiellaceae</taxon>
        <taxon>Capronia</taxon>
    </lineage>
</organism>
<comment type="caution">
    <text evidence="5">The sequence shown here is derived from an EMBL/GenBank/DDBJ whole genome shotgun (WGS) entry which is preliminary data.</text>
</comment>
<evidence type="ECO:0000313" key="5">
    <source>
        <dbReference type="EMBL" id="EXJ94386.1"/>
    </source>
</evidence>
<feature type="domain" description="ABC transporter" evidence="4">
    <location>
        <begin position="91"/>
        <end position="309"/>
    </location>
</feature>
<dbReference type="GO" id="GO:0016887">
    <property type="term" value="F:ATP hydrolysis activity"/>
    <property type="evidence" value="ECO:0007669"/>
    <property type="project" value="InterPro"/>
</dbReference>
<dbReference type="PROSITE" id="PS50893">
    <property type="entry name" value="ABC_TRANSPORTER_2"/>
    <property type="match status" value="2"/>
</dbReference>
<feature type="compositionally biased region" description="Polar residues" evidence="3">
    <location>
        <begin position="605"/>
        <end position="614"/>
    </location>
</feature>
<evidence type="ECO:0000259" key="4">
    <source>
        <dbReference type="PROSITE" id="PS50893"/>
    </source>
</evidence>